<keyword evidence="2" id="KW-0862">Zinc</keyword>
<feature type="region of interest" description="Disordered" evidence="3">
    <location>
        <begin position="111"/>
        <end position="130"/>
    </location>
</feature>
<dbReference type="GO" id="GO:0003682">
    <property type="term" value="F:chromatin binding"/>
    <property type="evidence" value="ECO:0007669"/>
    <property type="project" value="TreeGrafter"/>
</dbReference>
<name>A0AAX4PE28_9CHLO</name>
<dbReference type="InterPro" id="IPR013083">
    <property type="entry name" value="Znf_RING/FYVE/PHD"/>
</dbReference>
<keyword evidence="1" id="KW-0479">Metal-binding</keyword>
<evidence type="ECO:0000313" key="6">
    <source>
        <dbReference type="Proteomes" id="UP001472866"/>
    </source>
</evidence>
<feature type="compositionally biased region" description="Basic residues" evidence="3">
    <location>
        <begin position="44"/>
        <end position="55"/>
    </location>
</feature>
<dbReference type="GO" id="GO:0008270">
    <property type="term" value="F:zinc ion binding"/>
    <property type="evidence" value="ECO:0007669"/>
    <property type="project" value="UniProtKB-KW"/>
</dbReference>
<dbReference type="SUPFAM" id="SSF57903">
    <property type="entry name" value="FYVE/PHD zinc finger"/>
    <property type="match status" value="1"/>
</dbReference>
<evidence type="ECO:0000256" key="2">
    <source>
        <dbReference type="ARBA" id="ARBA00022833"/>
    </source>
</evidence>
<evidence type="ECO:0000256" key="1">
    <source>
        <dbReference type="ARBA" id="ARBA00022771"/>
    </source>
</evidence>
<dbReference type="Pfam" id="PF23209">
    <property type="entry name" value="IDM1_C"/>
    <property type="match status" value="1"/>
</dbReference>
<dbReference type="Proteomes" id="UP001472866">
    <property type="component" value="Chromosome 10"/>
</dbReference>
<proteinExistence type="predicted"/>
<keyword evidence="6" id="KW-1185">Reference proteome</keyword>
<evidence type="ECO:0000313" key="5">
    <source>
        <dbReference type="EMBL" id="WZN64612.1"/>
    </source>
</evidence>
<dbReference type="GO" id="GO:0000977">
    <property type="term" value="F:RNA polymerase II transcription regulatory region sequence-specific DNA binding"/>
    <property type="evidence" value="ECO:0007669"/>
    <property type="project" value="TreeGrafter"/>
</dbReference>
<dbReference type="GO" id="GO:0042393">
    <property type="term" value="F:histone binding"/>
    <property type="evidence" value="ECO:0007669"/>
    <property type="project" value="TreeGrafter"/>
</dbReference>
<evidence type="ECO:0000259" key="4">
    <source>
        <dbReference type="Pfam" id="PF23209"/>
    </source>
</evidence>
<feature type="region of interest" description="Disordered" evidence="3">
    <location>
        <begin position="299"/>
        <end position="318"/>
    </location>
</feature>
<gene>
    <name evidence="5" type="ORF">HKI87_10g61690</name>
</gene>
<dbReference type="EMBL" id="CP151510">
    <property type="protein sequence ID" value="WZN64612.1"/>
    <property type="molecule type" value="Genomic_DNA"/>
</dbReference>
<dbReference type="InterPro" id="IPR011011">
    <property type="entry name" value="Znf_FYVE_PHD"/>
</dbReference>
<evidence type="ECO:0000256" key="3">
    <source>
        <dbReference type="SAM" id="MobiDB-lite"/>
    </source>
</evidence>
<dbReference type="AlphaFoldDB" id="A0AAX4PE28"/>
<dbReference type="InterPro" id="IPR016181">
    <property type="entry name" value="Acyl_CoA_acyltransferase"/>
</dbReference>
<dbReference type="GO" id="GO:0005634">
    <property type="term" value="C:nucleus"/>
    <property type="evidence" value="ECO:0007669"/>
    <property type="project" value="TreeGrafter"/>
</dbReference>
<reference evidence="5 6" key="1">
    <citation type="submission" date="2024-03" db="EMBL/GenBank/DDBJ databases">
        <title>Complete genome sequence of the green alga Chloropicon roscoffensis RCC1871.</title>
        <authorList>
            <person name="Lemieux C."/>
            <person name="Pombert J.-F."/>
            <person name="Otis C."/>
            <person name="Turmel M."/>
        </authorList>
    </citation>
    <scope>NUCLEOTIDE SEQUENCE [LARGE SCALE GENOMIC DNA]</scope>
    <source>
        <strain evidence="5 6">RCC1871</strain>
    </source>
</reference>
<sequence length="677" mass="73450">MELRLRNGKGQVPASTSYHAAMVAANEDSGSESTEPATRALQGRGKRRKRGRQLVKFREGGKRSRYNLRSPFDTGSKPSSSVVFHRRNSSLDSDRSYLVLEKATAATAELCQSPEPGPSRRVLRSNSSSGATTTFARKISRHNLQAHSGSIVVTAQDLLELGPFDDRVVEVRDGHGAILMTGTIRRGGLIEVHGTGKKRPKMLRCTEFEDKAAGRGTDGCCCDGVRPRGEAVYFANGQTLRDFVYAANSGFALGFSTEDLHRFTGATQRGDGSDSGASTLAKAVISYCQKNPAAVGSSFRVRGGSKSHKRGGGGSTSPLSFSGNGKLAADGDACLCDACPQAIDLCGALNRLGVRTLRNGQHGRLTGVDLLCPECEGARRDAPSGGATMDAMDALTRGCGALLSELDRITGGCCLCHVPDFHRGAECESNTAIMCDQCEREFHVGCLRREKICDLRQIPKGKWFCSRECKGVNQALQRQRQLGLQRCRKGARDQGRAARYTYEVLCGEGKEARTRASLADALDILQQSFDPLPHAITGDDLLPIMAKAQTCADHDYTTVHTILLRCEGEAVCACVIRICGRFLAEIPFVATAERERGKGHCRQMFSVIDSLLSQLEVERYCLPAAAGQAMNTWIKHFNFRVMPDGEFRNAKADFRILLFPGTSLLVKDVVRSQGGRR</sequence>
<dbReference type="GO" id="GO:0045944">
    <property type="term" value="P:positive regulation of transcription by RNA polymerase II"/>
    <property type="evidence" value="ECO:0007669"/>
    <property type="project" value="TreeGrafter"/>
</dbReference>
<dbReference type="PANTHER" id="PTHR47025">
    <property type="entry name" value="AUTOIMMUNE REGULATOR"/>
    <property type="match status" value="1"/>
</dbReference>
<feature type="region of interest" description="Disordered" evidence="3">
    <location>
        <begin position="25"/>
        <end position="82"/>
    </location>
</feature>
<dbReference type="SUPFAM" id="SSF55729">
    <property type="entry name" value="Acyl-CoA N-acyltransferases (Nat)"/>
    <property type="match status" value="1"/>
</dbReference>
<protein>
    <recommendedName>
        <fullName evidence="4">Increased DNA methylation 1 C-terminal domain-containing protein</fullName>
    </recommendedName>
</protein>
<dbReference type="Gene3D" id="3.30.40.10">
    <property type="entry name" value="Zinc/RING finger domain, C3HC4 (zinc finger)"/>
    <property type="match status" value="1"/>
</dbReference>
<dbReference type="InterPro" id="IPR056511">
    <property type="entry name" value="IDM1_C"/>
</dbReference>
<keyword evidence="1" id="KW-0863">Zinc-finger</keyword>
<feature type="domain" description="Increased DNA methylation 1 C-terminal" evidence="4">
    <location>
        <begin position="529"/>
        <end position="667"/>
    </location>
</feature>
<accession>A0AAX4PE28</accession>
<dbReference type="PANTHER" id="PTHR47025:SF2">
    <property type="entry name" value="AUTOIMMUNE REGULATOR"/>
    <property type="match status" value="1"/>
</dbReference>
<organism evidence="5 6">
    <name type="scientific">Chloropicon roscoffensis</name>
    <dbReference type="NCBI Taxonomy" id="1461544"/>
    <lineage>
        <taxon>Eukaryota</taxon>
        <taxon>Viridiplantae</taxon>
        <taxon>Chlorophyta</taxon>
        <taxon>Chloropicophyceae</taxon>
        <taxon>Chloropicales</taxon>
        <taxon>Chloropicaceae</taxon>
        <taxon>Chloropicon</taxon>
    </lineage>
</organism>